<name>A0ABU3W2C2_9GAMM</name>
<protein>
    <submittedName>
        <fullName evidence="4">ATP-binding cassette domain-containing protein</fullName>
    </submittedName>
</protein>
<evidence type="ECO:0000313" key="5">
    <source>
        <dbReference type="Proteomes" id="UP001269819"/>
    </source>
</evidence>
<keyword evidence="2 4" id="KW-0067">ATP-binding</keyword>
<sequence>MSDLELSNLTAVFDGRAVLGPLSLTVAEGDRVALVGKSGAGKSTLLKLAFQHGARHAALVPQDLGLVQPLPVFHNVFMARLDERSLWYNTATLFRPFRRDRQEIGDLLDQVAMGDKLWQPVAALSGGQRQRTAIARALYHRSRTLLADEPVSALDGPMAARVMDLLRARFPTSLIALHDIDLALAYCNRIVGIQDGRIALDRRADELSESDLLALY</sequence>
<reference evidence="4 5" key="1">
    <citation type="submission" date="2023-10" db="EMBL/GenBank/DDBJ databases">
        <title>Characteristics and mechanism of a salt-tolerant marine origin heterotrophic nitrifying- aerobic denitrifying bacteria Marinobacter xestospongiae HN1.</title>
        <authorList>
            <person name="Qi R."/>
        </authorList>
    </citation>
    <scope>NUCLEOTIDE SEQUENCE [LARGE SCALE GENOMIC DNA]</scope>
    <source>
        <strain evidence="4 5">HN1</strain>
    </source>
</reference>
<evidence type="ECO:0000313" key="4">
    <source>
        <dbReference type="EMBL" id="MDV2080685.1"/>
    </source>
</evidence>
<evidence type="ECO:0000256" key="1">
    <source>
        <dbReference type="ARBA" id="ARBA00022741"/>
    </source>
</evidence>
<proteinExistence type="predicted"/>
<dbReference type="InterPro" id="IPR027417">
    <property type="entry name" value="P-loop_NTPase"/>
</dbReference>
<dbReference type="PANTHER" id="PTHR24220:SF659">
    <property type="entry name" value="TRANSPORTER, PUTATIVE-RELATED"/>
    <property type="match status" value="1"/>
</dbReference>
<evidence type="ECO:0000256" key="2">
    <source>
        <dbReference type="ARBA" id="ARBA00022840"/>
    </source>
</evidence>
<dbReference type="Gene3D" id="3.40.50.300">
    <property type="entry name" value="P-loop containing nucleotide triphosphate hydrolases"/>
    <property type="match status" value="1"/>
</dbReference>
<keyword evidence="5" id="KW-1185">Reference proteome</keyword>
<feature type="domain" description="ABC transporter" evidence="3">
    <location>
        <begin position="4"/>
        <end position="216"/>
    </location>
</feature>
<dbReference type="SUPFAM" id="SSF52540">
    <property type="entry name" value="P-loop containing nucleoside triphosphate hydrolases"/>
    <property type="match status" value="1"/>
</dbReference>
<dbReference type="EMBL" id="JAWIIJ010000017">
    <property type="protein sequence ID" value="MDV2080685.1"/>
    <property type="molecule type" value="Genomic_DNA"/>
</dbReference>
<dbReference type="InterPro" id="IPR003593">
    <property type="entry name" value="AAA+_ATPase"/>
</dbReference>
<dbReference type="InterPro" id="IPR003439">
    <property type="entry name" value="ABC_transporter-like_ATP-bd"/>
</dbReference>
<dbReference type="InterPro" id="IPR015854">
    <property type="entry name" value="ABC_transpr_LolD-like"/>
</dbReference>
<dbReference type="PANTHER" id="PTHR24220">
    <property type="entry name" value="IMPORT ATP-BINDING PROTEIN"/>
    <property type="match status" value="1"/>
</dbReference>
<accession>A0ABU3W2C2</accession>
<dbReference type="Proteomes" id="UP001269819">
    <property type="component" value="Unassembled WGS sequence"/>
</dbReference>
<dbReference type="RefSeq" id="WP_316975063.1">
    <property type="nucleotide sequence ID" value="NZ_JAWIIJ010000017.1"/>
</dbReference>
<dbReference type="SMART" id="SM00382">
    <property type="entry name" value="AAA"/>
    <property type="match status" value="1"/>
</dbReference>
<evidence type="ECO:0000259" key="3">
    <source>
        <dbReference type="PROSITE" id="PS50893"/>
    </source>
</evidence>
<keyword evidence="1" id="KW-0547">Nucleotide-binding</keyword>
<dbReference type="PROSITE" id="PS50893">
    <property type="entry name" value="ABC_TRANSPORTER_2"/>
    <property type="match status" value="1"/>
</dbReference>
<comment type="caution">
    <text evidence="4">The sequence shown here is derived from an EMBL/GenBank/DDBJ whole genome shotgun (WGS) entry which is preliminary data.</text>
</comment>
<dbReference type="GO" id="GO:0005524">
    <property type="term" value="F:ATP binding"/>
    <property type="evidence" value="ECO:0007669"/>
    <property type="project" value="UniProtKB-KW"/>
</dbReference>
<gene>
    <name evidence="4" type="ORF">RYS15_18520</name>
</gene>
<dbReference type="Pfam" id="PF00005">
    <property type="entry name" value="ABC_tran"/>
    <property type="match status" value="1"/>
</dbReference>
<organism evidence="4 5">
    <name type="scientific">Marinobacter xestospongiae</name>
    <dbReference type="NCBI Taxonomy" id="994319"/>
    <lineage>
        <taxon>Bacteria</taxon>
        <taxon>Pseudomonadati</taxon>
        <taxon>Pseudomonadota</taxon>
        <taxon>Gammaproteobacteria</taxon>
        <taxon>Pseudomonadales</taxon>
        <taxon>Marinobacteraceae</taxon>
        <taxon>Marinobacter</taxon>
    </lineage>
</organism>